<evidence type="ECO:0000256" key="1">
    <source>
        <dbReference type="SAM" id="Coils"/>
    </source>
</evidence>
<proteinExistence type="predicted"/>
<sequence length="481" mass="55652">MKLEVLKGRESVKEVLENNKLKDISYIFNTKRLKVEYLLLYIEGESEDKAILVDYGGTSTERDKLERALLESPDFLTAVENINSTGEFVCLDPNNPTPEDLIKPEADIVVISEKLLREQGFGKELISVNLKGYGQSPVSGEEIKELLRSDDLEKLNNLLLEDKVEVDIETLEDILSDCSEYDPGALEVFLGHVLFRFIDEEESQRLFDLFMDKYDRADNQNLKKILMEKAIYTYARLVEDLNTYKELKSLLEQYMEEELSEEERAFTIYEVITSLRTDNIELLKSLLYSFDKYVPYTEEFSPLIFGDLGMSFYTKWEDTGNQDYRELSVVLLQKSVFSLREILKLGKTQDMPINLSNVFAYISVLIPLLADEMENSPSREIRDIKAVDIKECICLGLQLFLEFSEEVNLENFAEVYPTLKDAELMVESTFENFVSMMESYFDSGIETESEELWEETVGTDIKREKLVEAALKLRENLCPER</sequence>
<dbReference type="Proteomes" id="UP000267841">
    <property type="component" value="Unassembled WGS sequence"/>
</dbReference>
<keyword evidence="1" id="KW-0175">Coiled coil</keyword>
<name>A0A497XSX6_9AQUI</name>
<reference evidence="2 3" key="1">
    <citation type="submission" date="2018-10" db="EMBL/GenBank/DDBJ databases">
        <title>Genomic Encyclopedia of Archaeal and Bacterial Type Strains, Phase II (KMG-II): from individual species to whole genera.</title>
        <authorList>
            <person name="Goeker M."/>
        </authorList>
    </citation>
    <scope>NUCLEOTIDE SEQUENCE [LARGE SCALE GENOMIC DNA]</scope>
    <source>
        <strain evidence="2 3">DSM 16510</strain>
    </source>
</reference>
<accession>A0A497XSX6</accession>
<gene>
    <name evidence="2" type="ORF">BCF55_0498</name>
</gene>
<dbReference type="OrthoDB" id="9819729at2"/>
<evidence type="ECO:0000313" key="3">
    <source>
        <dbReference type="Proteomes" id="UP000267841"/>
    </source>
</evidence>
<dbReference type="RefSeq" id="WP_121009510.1">
    <property type="nucleotide sequence ID" value="NZ_RCCJ01000001.1"/>
</dbReference>
<organism evidence="2 3">
    <name type="scientific">Hydrogenivirga caldilitoris</name>
    <dbReference type="NCBI Taxonomy" id="246264"/>
    <lineage>
        <taxon>Bacteria</taxon>
        <taxon>Pseudomonadati</taxon>
        <taxon>Aquificota</taxon>
        <taxon>Aquificia</taxon>
        <taxon>Aquificales</taxon>
        <taxon>Aquificaceae</taxon>
        <taxon>Hydrogenivirga</taxon>
    </lineage>
</organism>
<dbReference type="EMBL" id="RCCJ01000001">
    <property type="protein sequence ID" value="RLJ70232.1"/>
    <property type="molecule type" value="Genomic_DNA"/>
</dbReference>
<feature type="coiled-coil region" evidence="1">
    <location>
        <begin position="237"/>
        <end position="264"/>
    </location>
</feature>
<dbReference type="AlphaFoldDB" id="A0A497XSX6"/>
<protein>
    <submittedName>
        <fullName evidence="2">Uncharacterized protein</fullName>
    </submittedName>
</protein>
<keyword evidence="3" id="KW-1185">Reference proteome</keyword>
<comment type="caution">
    <text evidence="2">The sequence shown here is derived from an EMBL/GenBank/DDBJ whole genome shotgun (WGS) entry which is preliminary data.</text>
</comment>
<evidence type="ECO:0000313" key="2">
    <source>
        <dbReference type="EMBL" id="RLJ70232.1"/>
    </source>
</evidence>